<dbReference type="PANTHER" id="PTHR10196:SF69">
    <property type="entry name" value="GLYCEROL KINASE"/>
    <property type="match status" value="1"/>
</dbReference>
<comment type="caution">
    <text evidence="14">The sequence shown here is derived from an EMBL/GenBank/DDBJ whole genome shotgun (WGS) entry which is preliminary data.</text>
</comment>
<sequence length="514" mass="56482">MDPSVENTKPGQYILTIDQGTTSSRVLMIDHNLKVVDIEQREHRQISLHPGWCEHDPEEIYANVKECLEVISLRNNLSPPAIQALGITNQRETVVAVDKTTGKALHNAIVWLDKRTSVIVKHFEEKLGGDLNAYREVCGLPVNTYFSGVKMKWLIDHCGEVKKAHEEGNLFFGTIDTWLVYKLTGGKTILTDSSNASRTMLMDLKTLNWSDFMLGEFGIKKEALPQIKLSSSDDYGIVSSVECLNGVPITGVIGDQQGACLGHLLKEGEVKNTYGTGCFILSNVGKTPVQSTHGLLTTLCYSLGEGHTYYALEGAVEIAGAAVQWAKSVGLLTSASELEPLATSVSDCGDVYFVPAFNGIFSPYWRDDARGLIIGISLNTTRGHIARALLEAPCLRTKEVVEAMAKDSGHVIRKMNVDGGMTVNNFMLQQQADFTNIAIVRKRETEVTGIGAAIAAGLKVGFWSGVSEVEEKIKVDRVFESVISAGERDKKYKRWAQAVQRSIGFGWSEQEYDE</sequence>
<organism evidence="14 15">
    <name type="scientific">Halteria grandinella</name>
    <dbReference type="NCBI Taxonomy" id="5974"/>
    <lineage>
        <taxon>Eukaryota</taxon>
        <taxon>Sar</taxon>
        <taxon>Alveolata</taxon>
        <taxon>Ciliophora</taxon>
        <taxon>Intramacronucleata</taxon>
        <taxon>Spirotrichea</taxon>
        <taxon>Stichotrichia</taxon>
        <taxon>Sporadotrichida</taxon>
        <taxon>Halteriidae</taxon>
        <taxon>Halteria</taxon>
    </lineage>
</organism>
<dbReference type="Proteomes" id="UP000785679">
    <property type="component" value="Unassembled WGS sequence"/>
</dbReference>
<accession>A0A8J8NR06</accession>
<evidence type="ECO:0000256" key="10">
    <source>
        <dbReference type="ARBA" id="ARBA00052101"/>
    </source>
</evidence>
<keyword evidence="7" id="KW-0319">Glycerol metabolism</keyword>
<comment type="pathway">
    <text evidence="1">Polyol metabolism; glycerol degradation via glycerol kinase pathway; sn-glycerol 3-phosphate from glycerol: step 1/1.</text>
</comment>
<evidence type="ECO:0000313" key="14">
    <source>
        <dbReference type="EMBL" id="TNV79977.1"/>
    </source>
</evidence>
<evidence type="ECO:0000313" key="15">
    <source>
        <dbReference type="Proteomes" id="UP000785679"/>
    </source>
</evidence>
<reference evidence="14" key="1">
    <citation type="submission" date="2019-06" db="EMBL/GenBank/DDBJ databases">
        <authorList>
            <person name="Zheng W."/>
        </authorList>
    </citation>
    <scope>NUCLEOTIDE SEQUENCE</scope>
    <source>
        <strain evidence="14">QDHG01</strain>
    </source>
</reference>
<evidence type="ECO:0000256" key="2">
    <source>
        <dbReference type="ARBA" id="ARBA00009156"/>
    </source>
</evidence>
<evidence type="ECO:0000256" key="8">
    <source>
        <dbReference type="ARBA" id="ARBA00022840"/>
    </source>
</evidence>
<dbReference type="AlphaFoldDB" id="A0A8J8NR06"/>
<evidence type="ECO:0000256" key="1">
    <source>
        <dbReference type="ARBA" id="ARBA00005190"/>
    </source>
</evidence>
<protein>
    <recommendedName>
        <fullName evidence="3">glycerol kinase</fullName>
        <ecNumber evidence="3">2.7.1.30</ecNumber>
    </recommendedName>
    <alternativeName>
        <fullName evidence="9">ATP:glycerol 3-phosphotransferase</fullName>
    </alternativeName>
</protein>
<dbReference type="NCBIfam" id="NF000756">
    <property type="entry name" value="PRK00047.1"/>
    <property type="match status" value="1"/>
</dbReference>
<dbReference type="InterPro" id="IPR000577">
    <property type="entry name" value="Carb_kinase_FGGY"/>
</dbReference>
<evidence type="ECO:0000256" key="5">
    <source>
        <dbReference type="ARBA" id="ARBA00022741"/>
    </source>
</evidence>
<dbReference type="PROSITE" id="PS00933">
    <property type="entry name" value="FGGY_KINASES_1"/>
    <property type="match status" value="1"/>
</dbReference>
<proteinExistence type="inferred from homology"/>
<keyword evidence="8" id="KW-0067">ATP-binding</keyword>
<dbReference type="GO" id="GO:0046167">
    <property type="term" value="P:glycerol-3-phosphate biosynthetic process"/>
    <property type="evidence" value="ECO:0007669"/>
    <property type="project" value="TreeGrafter"/>
</dbReference>
<dbReference type="GO" id="GO:0005739">
    <property type="term" value="C:mitochondrion"/>
    <property type="evidence" value="ECO:0007669"/>
    <property type="project" value="TreeGrafter"/>
</dbReference>
<keyword evidence="15" id="KW-1185">Reference proteome</keyword>
<evidence type="ECO:0000256" key="6">
    <source>
        <dbReference type="ARBA" id="ARBA00022777"/>
    </source>
</evidence>
<dbReference type="EC" id="2.7.1.30" evidence="3"/>
<dbReference type="OrthoDB" id="5422795at2759"/>
<comment type="similarity">
    <text evidence="2 11">Belongs to the FGGY kinase family.</text>
</comment>
<dbReference type="PANTHER" id="PTHR10196">
    <property type="entry name" value="SUGAR KINASE"/>
    <property type="match status" value="1"/>
</dbReference>
<dbReference type="UniPathway" id="UPA00618">
    <property type="reaction ID" value="UER00672"/>
</dbReference>
<evidence type="ECO:0000256" key="7">
    <source>
        <dbReference type="ARBA" id="ARBA00022798"/>
    </source>
</evidence>
<dbReference type="GO" id="GO:0005524">
    <property type="term" value="F:ATP binding"/>
    <property type="evidence" value="ECO:0007669"/>
    <property type="project" value="UniProtKB-KW"/>
</dbReference>
<keyword evidence="4 11" id="KW-0808">Transferase</keyword>
<evidence type="ECO:0000256" key="4">
    <source>
        <dbReference type="ARBA" id="ARBA00022679"/>
    </source>
</evidence>
<dbReference type="InterPro" id="IPR043129">
    <property type="entry name" value="ATPase_NBD"/>
</dbReference>
<gene>
    <name evidence="14" type="ORF">FGO68_gene11914</name>
</gene>
<evidence type="ECO:0000256" key="9">
    <source>
        <dbReference type="ARBA" id="ARBA00043149"/>
    </source>
</evidence>
<dbReference type="InterPro" id="IPR018483">
    <property type="entry name" value="Carb_kinase_FGGY_CS"/>
</dbReference>
<dbReference type="EMBL" id="RRYP01008146">
    <property type="protein sequence ID" value="TNV79977.1"/>
    <property type="molecule type" value="Genomic_DNA"/>
</dbReference>
<dbReference type="InterPro" id="IPR005999">
    <property type="entry name" value="Glycerol_kin"/>
</dbReference>
<name>A0A8J8NR06_HALGN</name>
<dbReference type="PIRSF" id="PIRSF000538">
    <property type="entry name" value="GlpK"/>
    <property type="match status" value="1"/>
</dbReference>
<evidence type="ECO:0000256" key="3">
    <source>
        <dbReference type="ARBA" id="ARBA00012099"/>
    </source>
</evidence>
<evidence type="ECO:0000256" key="11">
    <source>
        <dbReference type="RuleBase" id="RU003733"/>
    </source>
</evidence>
<dbReference type="Pfam" id="PF02782">
    <property type="entry name" value="FGGY_C"/>
    <property type="match status" value="1"/>
</dbReference>
<feature type="domain" description="Carbohydrate kinase FGGY N-terminal" evidence="12">
    <location>
        <begin position="13"/>
        <end position="262"/>
    </location>
</feature>
<dbReference type="GO" id="GO:0006641">
    <property type="term" value="P:triglyceride metabolic process"/>
    <property type="evidence" value="ECO:0007669"/>
    <property type="project" value="TreeGrafter"/>
</dbReference>
<comment type="catalytic activity">
    <reaction evidence="10">
        <text>glycerol + ATP = sn-glycerol 3-phosphate + ADP + H(+)</text>
        <dbReference type="Rhea" id="RHEA:21644"/>
        <dbReference type="ChEBI" id="CHEBI:15378"/>
        <dbReference type="ChEBI" id="CHEBI:17754"/>
        <dbReference type="ChEBI" id="CHEBI:30616"/>
        <dbReference type="ChEBI" id="CHEBI:57597"/>
        <dbReference type="ChEBI" id="CHEBI:456216"/>
        <dbReference type="EC" id="2.7.1.30"/>
    </reaction>
</comment>
<dbReference type="SUPFAM" id="SSF53067">
    <property type="entry name" value="Actin-like ATPase domain"/>
    <property type="match status" value="2"/>
</dbReference>
<dbReference type="PROSITE" id="PS00445">
    <property type="entry name" value="FGGY_KINASES_2"/>
    <property type="match status" value="1"/>
</dbReference>
<dbReference type="FunFam" id="3.30.420.40:FF:000086">
    <property type="entry name" value="Glycerol kinase"/>
    <property type="match status" value="1"/>
</dbReference>
<dbReference type="Pfam" id="PF00370">
    <property type="entry name" value="FGGY_N"/>
    <property type="match status" value="1"/>
</dbReference>
<dbReference type="InterPro" id="IPR018485">
    <property type="entry name" value="FGGY_C"/>
</dbReference>
<keyword evidence="5" id="KW-0547">Nucleotide-binding</keyword>
<evidence type="ECO:0000259" key="13">
    <source>
        <dbReference type="Pfam" id="PF02782"/>
    </source>
</evidence>
<dbReference type="FunFam" id="3.30.420.40:FF:000007">
    <property type="entry name" value="Glycerol kinase"/>
    <property type="match status" value="1"/>
</dbReference>
<dbReference type="GO" id="GO:0019563">
    <property type="term" value="P:glycerol catabolic process"/>
    <property type="evidence" value="ECO:0007669"/>
    <property type="project" value="UniProtKB-UniPathway"/>
</dbReference>
<dbReference type="InterPro" id="IPR018484">
    <property type="entry name" value="FGGY_N"/>
</dbReference>
<dbReference type="NCBIfam" id="TIGR01311">
    <property type="entry name" value="glycerol_kin"/>
    <property type="match status" value="1"/>
</dbReference>
<feature type="domain" description="Carbohydrate kinase FGGY C-terminal" evidence="13">
    <location>
        <begin position="271"/>
        <end position="457"/>
    </location>
</feature>
<evidence type="ECO:0000259" key="12">
    <source>
        <dbReference type="Pfam" id="PF00370"/>
    </source>
</evidence>
<keyword evidence="6 11" id="KW-0418">Kinase</keyword>
<dbReference type="Gene3D" id="3.30.420.40">
    <property type="match status" value="2"/>
</dbReference>
<dbReference type="GO" id="GO:0004370">
    <property type="term" value="F:glycerol kinase activity"/>
    <property type="evidence" value="ECO:0007669"/>
    <property type="project" value="UniProtKB-EC"/>
</dbReference>